<proteinExistence type="predicted"/>
<name>A0A1E3QF22_LIPST</name>
<evidence type="ECO:0000256" key="1">
    <source>
        <dbReference type="SAM" id="MobiDB-lite"/>
    </source>
</evidence>
<dbReference type="EMBL" id="KV454290">
    <property type="protein sequence ID" value="ODQ75607.1"/>
    <property type="molecule type" value="Genomic_DNA"/>
</dbReference>
<accession>A0A1E3QF22</accession>
<dbReference type="AlphaFoldDB" id="A0A1E3QF22"/>
<evidence type="ECO:0000313" key="3">
    <source>
        <dbReference type="Proteomes" id="UP000094385"/>
    </source>
</evidence>
<sequence>MPTSTRQTDRQEGGSYYTADHIRDEKRGRVLVVWSGKDAKTGLPYEPSWVCYRLSIPNSVLRHYQME</sequence>
<dbReference type="Proteomes" id="UP000094385">
    <property type="component" value="Unassembled WGS sequence"/>
</dbReference>
<protein>
    <submittedName>
        <fullName evidence="2">Uncharacterized protein</fullName>
    </submittedName>
</protein>
<feature type="region of interest" description="Disordered" evidence="1">
    <location>
        <begin position="1"/>
        <end position="20"/>
    </location>
</feature>
<organism evidence="2 3">
    <name type="scientific">Lipomyces starkeyi NRRL Y-11557</name>
    <dbReference type="NCBI Taxonomy" id="675824"/>
    <lineage>
        <taxon>Eukaryota</taxon>
        <taxon>Fungi</taxon>
        <taxon>Dikarya</taxon>
        <taxon>Ascomycota</taxon>
        <taxon>Saccharomycotina</taxon>
        <taxon>Lipomycetes</taxon>
        <taxon>Lipomycetales</taxon>
        <taxon>Lipomycetaceae</taxon>
        <taxon>Lipomyces</taxon>
    </lineage>
</organism>
<keyword evidence="3" id="KW-1185">Reference proteome</keyword>
<gene>
    <name evidence="2" type="ORF">LIPSTDRAFT_68225</name>
</gene>
<reference evidence="2 3" key="1">
    <citation type="journal article" date="2016" name="Proc. Natl. Acad. Sci. U.S.A.">
        <title>Comparative genomics of biotechnologically important yeasts.</title>
        <authorList>
            <person name="Riley R."/>
            <person name="Haridas S."/>
            <person name="Wolfe K.H."/>
            <person name="Lopes M.R."/>
            <person name="Hittinger C.T."/>
            <person name="Goeker M."/>
            <person name="Salamov A.A."/>
            <person name="Wisecaver J.H."/>
            <person name="Long T.M."/>
            <person name="Calvey C.H."/>
            <person name="Aerts A.L."/>
            <person name="Barry K.W."/>
            <person name="Choi C."/>
            <person name="Clum A."/>
            <person name="Coughlan A.Y."/>
            <person name="Deshpande S."/>
            <person name="Douglass A.P."/>
            <person name="Hanson S.J."/>
            <person name="Klenk H.-P."/>
            <person name="LaButti K.M."/>
            <person name="Lapidus A."/>
            <person name="Lindquist E.A."/>
            <person name="Lipzen A.M."/>
            <person name="Meier-Kolthoff J.P."/>
            <person name="Ohm R.A."/>
            <person name="Otillar R.P."/>
            <person name="Pangilinan J.L."/>
            <person name="Peng Y."/>
            <person name="Rokas A."/>
            <person name="Rosa C.A."/>
            <person name="Scheuner C."/>
            <person name="Sibirny A.A."/>
            <person name="Slot J.C."/>
            <person name="Stielow J.B."/>
            <person name="Sun H."/>
            <person name="Kurtzman C.P."/>
            <person name="Blackwell M."/>
            <person name="Grigoriev I.V."/>
            <person name="Jeffries T.W."/>
        </authorList>
    </citation>
    <scope>NUCLEOTIDE SEQUENCE [LARGE SCALE GENOMIC DNA]</scope>
    <source>
        <strain evidence="2 3">NRRL Y-11557</strain>
    </source>
</reference>
<evidence type="ECO:0000313" key="2">
    <source>
        <dbReference type="EMBL" id="ODQ75607.1"/>
    </source>
</evidence>